<accession>A0ABP0VFZ8</accession>
<dbReference type="EMBL" id="CAXAQS010000772">
    <property type="protein sequence ID" value="CAK9253082.1"/>
    <property type="molecule type" value="Genomic_DNA"/>
</dbReference>
<feature type="compositionally biased region" description="Polar residues" evidence="1">
    <location>
        <begin position="1"/>
        <end position="17"/>
    </location>
</feature>
<gene>
    <name evidence="3" type="ORF">CSSPJE1EN1_LOCUS28460</name>
</gene>
<evidence type="ECO:0000313" key="3">
    <source>
        <dbReference type="EMBL" id="CAK9253082.1"/>
    </source>
</evidence>
<feature type="non-terminal residue" evidence="3">
    <location>
        <position position="304"/>
    </location>
</feature>
<evidence type="ECO:0000259" key="2">
    <source>
        <dbReference type="PROSITE" id="PS50250"/>
    </source>
</evidence>
<dbReference type="Gene3D" id="1.25.40.990">
    <property type="match status" value="1"/>
</dbReference>
<comment type="caution">
    <text evidence="3">The sequence shown here is derived from an EMBL/GenBank/DDBJ whole genome shotgun (WGS) entry which is preliminary data.</text>
</comment>
<dbReference type="PROSITE" id="PS50250">
    <property type="entry name" value="PCI"/>
    <property type="match status" value="1"/>
</dbReference>
<feature type="non-terminal residue" evidence="3">
    <location>
        <position position="1"/>
    </location>
</feature>
<dbReference type="InterPro" id="IPR000717">
    <property type="entry name" value="PCI_dom"/>
</dbReference>
<proteinExistence type="predicted"/>
<evidence type="ECO:0000256" key="1">
    <source>
        <dbReference type="SAM" id="MobiDB-lite"/>
    </source>
</evidence>
<feature type="region of interest" description="Disordered" evidence="1">
    <location>
        <begin position="1"/>
        <end position="39"/>
    </location>
</feature>
<sequence>SKLDSANSFMNEPNSGLSKKKKKKNKKKNNGITVSPIERNQQIHLNPERMAQRKARFEETQSKRNTFNPNTSPLNEVSEDLAIDFNNSSAIVGTCLDLEKEYLRLTSAPDPSTVRPIHVLKRSLEMVINHWKQYQDYGYACDQMKSIRQDITVQCIRDSFTVQVYETHARIALEKGDHEEFNQCQSQLKVLYEEIDSNNRKEFIGYLILYYIFSQNKSDLQIFLRKLSKDDVNDEVISHALQVRSAWALKCYHKLFKLYLSAPRMAGYLMDWFLLRERIQALKVIVKSYRPTIPVTFIQKELSF</sequence>
<feature type="domain" description="PCI" evidence="2">
    <location>
        <begin position="177"/>
        <end position="304"/>
    </location>
</feature>
<organism evidence="3 4">
    <name type="scientific">Sphagnum jensenii</name>
    <dbReference type="NCBI Taxonomy" id="128206"/>
    <lineage>
        <taxon>Eukaryota</taxon>
        <taxon>Viridiplantae</taxon>
        <taxon>Streptophyta</taxon>
        <taxon>Embryophyta</taxon>
        <taxon>Bryophyta</taxon>
        <taxon>Sphagnophytina</taxon>
        <taxon>Sphagnopsida</taxon>
        <taxon>Sphagnales</taxon>
        <taxon>Sphagnaceae</taxon>
        <taxon>Sphagnum</taxon>
    </lineage>
</organism>
<name>A0ABP0VFZ8_9BRYO</name>
<dbReference type="PANTHER" id="PTHR12436">
    <property type="entry name" value="80 KDA MCM3-ASSOCIATED PROTEIN"/>
    <property type="match status" value="1"/>
</dbReference>
<reference evidence="3" key="1">
    <citation type="submission" date="2024-02" db="EMBL/GenBank/DDBJ databases">
        <authorList>
            <consortium name="ELIXIR-Norway"/>
            <consortium name="Elixir Norway"/>
        </authorList>
    </citation>
    <scope>NUCLEOTIDE SEQUENCE</scope>
</reference>
<dbReference type="InterPro" id="IPR045107">
    <property type="entry name" value="SAC3/GANP/THP3"/>
</dbReference>
<dbReference type="Pfam" id="PF03399">
    <property type="entry name" value="SAC3_GANP"/>
    <property type="match status" value="1"/>
</dbReference>
<evidence type="ECO:0000313" key="4">
    <source>
        <dbReference type="Proteomes" id="UP001497444"/>
    </source>
</evidence>
<feature type="compositionally biased region" description="Basic residues" evidence="1">
    <location>
        <begin position="18"/>
        <end position="29"/>
    </location>
</feature>
<keyword evidence="4" id="KW-1185">Reference proteome</keyword>
<dbReference type="Proteomes" id="UP001497444">
    <property type="component" value="Unassembled WGS sequence"/>
</dbReference>
<dbReference type="PANTHER" id="PTHR12436:SF4">
    <property type="entry name" value="LEUKOCYTE RECEPTOR CLUSTER MEMBER 8"/>
    <property type="match status" value="1"/>
</dbReference>
<dbReference type="InterPro" id="IPR005062">
    <property type="entry name" value="SAC3/GANP/THP3_conserved"/>
</dbReference>
<protein>
    <recommendedName>
        <fullName evidence="2">PCI domain-containing protein</fullName>
    </recommendedName>
</protein>